<dbReference type="GO" id="GO:0006629">
    <property type="term" value="P:lipid metabolic process"/>
    <property type="evidence" value="ECO:0007669"/>
    <property type="project" value="InterPro"/>
</dbReference>
<dbReference type="Gene3D" id="3.20.20.190">
    <property type="entry name" value="Phosphatidylinositol (PI) phosphodiesterase"/>
    <property type="match status" value="1"/>
</dbReference>
<keyword evidence="3" id="KW-1133">Transmembrane helix</keyword>
<dbReference type="SUPFAM" id="SSF51695">
    <property type="entry name" value="PLC-like phosphodiesterases"/>
    <property type="match status" value="1"/>
</dbReference>
<name>A0A6G0X3F6_9STRA</name>
<dbReference type="VEuPathDB" id="FungiDB:AeMF1_011015"/>
<dbReference type="PANTHER" id="PTHR35518">
    <property type="entry name" value="MAINTENANCE OF TELOMOERE CAPPING"/>
    <property type="match status" value="1"/>
</dbReference>
<dbReference type="EMBL" id="VJMJ01000114">
    <property type="protein sequence ID" value="KAF0734454.1"/>
    <property type="molecule type" value="Genomic_DNA"/>
</dbReference>
<dbReference type="GO" id="GO:0008081">
    <property type="term" value="F:phosphoric diester hydrolase activity"/>
    <property type="evidence" value="ECO:0007669"/>
    <property type="project" value="InterPro"/>
</dbReference>
<proteinExistence type="predicted"/>
<feature type="chain" id="PRO_5026118415" description="Phosphatidylinositol-specific phospholipase C X domain-containing protein" evidence="5">
    <location>
        <begin position="21"/>
        <end position="520"/>
    </location>
</feature>
<dbReference type="AlphaFoldDB" id="A0A6G0X3F6"/>
<comment type="caution">
    <text evidence="6">The sequence shown here is derived from an EMBL/GenBank/DDBJ whole genome shotgun (WGS) entry which is preliminary data.</text>
</comment>
<evidence type="ECO:0000313" key="7">
    <source>
        <dbReference type="Proteomes" id="UP000481153"/>
    </source>
</evidence>
<accession>A0A6G0X3F6</accession>
<dbReference type="PANTHER" id="PTHR35518:SF2">
    <property type="entry name" value="MAINTENANCE OF TELOMERE CAPPING PROTEIN 6"/>
    <property type="match status" value="1"/>
</dbReference>
<keyword evidence="7" id="KW-1185">Reference proteome</keyword>
<dbReference type="InterPro" id="IPR017946">
    <property type="entry name" value="PLC-like_Pdiesterase_TIM-brl"/>
</dbReference>
<gene>
    <name evidence="6" type="ORF">Ae201684_008913</name>
</gene>
<dbReference type="InterPro" id="IPR051008">
    <property type="entry name" value="Telomere_Capping_Maintenance"/>
</dbReference>
<evidence type="ECO:0000256" key="4">
    <source>
        <dbReference type="ARBA" id="ARBA00023136"/>
    </source>
</evidence>
<evidence type="ECO:0008006" key="8">
    <source>
        <dbReference type="Google" id="ProtNLM"/>
    </source>
</evidence>
<evidence type="ECO:0000256" key="2">
    <source>
        <dbReference type="ARBA" id="ARBA00022692"/>
    </source>
</evidence>
<evidence type="ECO:0000313" key="6">
    <source>
        <dbReference type="EMBL" id="KAF0734454.1"/>
    </source>
</evidence>
<keyword evidence="5" id="KW-0732">Signal</keyword>
<evidence type="ECO:0000256" key="3">
    <source>
        <dbReference type="ARBA" id="ARBA00022989"/>
    </source>
</evidence>
<keyword evidence="4" id="KW-0472">Membrane</keyword>
<reference evidence="6 7" key="1">
    <citation type="submission" date="2019-07" db="EMBL/GenBank/DDBJ databases">
        <title>Genomics analysis of Aphanomyces spp. identifies a new class of oomycete effector associated with host adaptation.</title>
        <authorList>
            <person name="Gaulin E."/>
        </authorList>
    </citation>
    <scope>NUCLEOTIDE SEQUENCE [LARGE SCALE GENOMIC DNA]</scope>
    <source>
        <strain evidence="6 7">ATCC 201684</strain>
    </source>
</reference>
<evidence type="ECO:0000256" key="5">
    <source>
        <dbReference type="SAM" id="SignalP"/>
    </source>
</evidence>
<sequence length="520" mass="58380">MKIAWLVTAATALFGGFSVALDDVYSSEKIVDTVPKDVHCRKVRKCNDHNVCVIVCDRGSVEIAPWADRALALQRKLAYTHNLCHAQLPGTHNSAITIVDGYGVEDHVFESFLSYIPWMPLHLGVHTNDQLFSLTDQMRLGARLMELDVHWVDDELRIAHCGGFSSPLLDDLIIWFNKIAKILGVDIEWDSKTIGCMPSLSSIPAHSQRPVRDALEEVAAWLHHPDNKDEFLVVYFDDEPNLLLWHKVHLLLDLIKSFFPRSEILVPGDVPRGEWPSYESLLASGKRIAFLTASDYSPVGNDLLFHKSNLCDWQEPELPFEPYPACRFSDWNTSTITNDNVLFRPETSEIQYGFLNAMGHVGPNRYLIDEKLLPKLLECNVKIPSPDNITPKRMEAMIWSFAPQQPTNTTACVAMVAAHGPRWVSLDCASTKPMGAACKDGRTWHVVEHGKCPKGAEPAVPTNGYENRVLYDLLQKQPHLHGLWIPLQSAVLEAVYGESKTTQSRAHLYDPDVFDLASSS</sequence>
<dbReference type="Proteomes" id="UP000481153">
    <property type="component" value="Unassembled WGS sequence"/>
</dbReference>
<feature type="signal peptide" evidence="5">
    <location>
        <begin position="1"/>
        <end position="20"/>
    </location>
</feature>
<protein>
    <recommendedName>
        <fullName evidence="8">Phosphatidylinositol-specific phospholipase C X domain-containing protein</fullName>
    </recommendedName>
</protein>
<dbReference type="GO" id="GO:0016020">
    <property type="term" value="C:membrane"/>
    <property type="evidence" value="ECO:0007669"/>
    <property type="project" value="UniProtKB-SubCell"/>
</dbReference>
<organism evidence="6 7">
    <name type="scientific">Aphanomyces euteiches</name>
    <dbReference type="NCBI Taxonomy" id="100861"/>
    <lineage>
        <taxon>Eukaryota</taxon>
        <taxon>Sar</taxon>
        <taxon>Stramenopiles</taxon>
        <taxon>Oomycota</taxon>
        <taxon>Saprolegniomycetes</taxon>
        <taxon>Saprolegniales</taxon>
        <taxon>Verrucalvaceae</taxon>
        <taxon>Aphanomyces</taxon>
    </lineage>
</organism>
<comment type="subcellular location">
    <subcellularLocation>
        <location evidence="1">Membrane</location>
    </subcellularLocation>
</comment>
<keyword evidence="2" id="KW-0812">Transmembrane</keyword>
<evidence type="ECO:0000256" key="1">
    <source>
        <dbReference type="ARBA" id="ARBA00004370"/>
    </source>
</evidence>